<dbReference type="PANTHER" id="PTHR33377:SF83">
    <property type="entry name" value="NB-ARC DOMAIN-CONTAINING PROTEIN"/>
    <property type="match status" value="1"/>
</dbReference>
<evidence type="ECO:0008006" key="4">
    <source>
        <dbReference type="Google" id="ProtNLM"/>
    </source>
</evidence>
<organism evidence="1">
    <name type="scientific">Brachypodium distachyon</name>
    <name type="common">Purple false brome</name>
    <name type="synonym">Trachynia distachya</name>
    <dbReference type="NCBI Taxonomy" id="15368"/>
    <lineage>
        <taxon>Eukaryota</taxon>
        <taxon>Viridiplantae</taxon>
        <taxon>Streptophyta</taxon>
        <taxon>Embryophyta</taxon>
        <taxon>Tracheophyta</taxon>
        <taxon>Spermatophyta</taxon>
        <taxon>Magnoliopsida</taxon>
        <taxon>Liliopsida</taxon>
        <taxon>Poales</taxon>
        <taxon>Poaceae</taxon>
        <taxon>BOP clade</taxon>
        <taxon>Pooideae</taxon>
        <taxon>Stipodae</taxon>
        <taxon>Brachypodieae</taxon>
        <taxon>Brachypodium</taxon>
    </lineage>
</organism>
<accession>A0A0Q3E5U0</accession>
<evidence type="ECO:0000313" key="3">
    <source>
        <dbReference type="Proteomes" id="UP000008810"/>
    </source>
</evidence>
<reference evidence="1 2" key="1">
    <citation type="journal article" date="2010" name="Nature">
        <title>Genome sequencing and analysis of the model grass Brachypodium distachyon.</title>
        <authorList>
            <consortium name="International Brachypodium Initiative"/>
        </authorList>
    </citation>
    <scope>NUCLEOTIDE SEQUENCE [LARGE SCALE GENOMIC DNA]</scope>
    <source>
        <strain evidence="1 2">Bd21</strain>
    </source>
</reference>
<keyword evidence="3" id="KW-1185">Reference proteome</keyword>
<dbReference type="FunCoup" id="A0A0Q3E5U0">
    <property type="interactions" value="217"/>
</dbReference>
<dbReference type="EnsemblPlants" id="KQJ81572">
    <property type="protein sequence ID" value="KQJ81572"/>
    <property type="gene ID" value="BRADI_5g01470v3"/>
</dbReference>
<sequence length="486" mass="55679">MDIFVSAIVGDLISRSATFVINKYFRHQPGIDEILQRLQRVVLRIDTAVKEAEGRHITNQGMLLQLKMLSQGMYRGHYVLDAMRFQDFGEEEKLNLSSAALSKFSPSKWLRFSCTGTGSVSSNREALLFELQLMVDTLEDTMAGMKEFLIFLESYPRILRQPYGTYLLLDNCMFGRQTERQQVLNFLLRPSATPDLDVLPIVGPRRVGKRTLVEYVCREEKGSLKDEGVIDLRGNNIKVRHQNSDSRNRFLVIVEIAEDINEGTWKRLKSSAACMSPCSGSKIIITSRSDAIVNLGTTEALRLDYLSQEAYWHFFKSIAFGSTNPDEQPKLATMAMEIALEQRQCWPGAHLIAGLLRDNFNARFRRTILECVRAYKKTHLVMFDKHPNLRVRKDEPVYYWRLARSCRYFLICNYHQSDSTEEVPKITVRDILLGCGGTLPCGEFEALAMRSHIPAYYNYTISCKMQTPQATVGRKKRVSREEGHLI</sequence>
<dbReference type="AlphaFoldDB" id="A0A0Q3E5U0"/>
<dbReference type="OrthoDB" id="649712at2759"/>
<dbReference type="Gramene" id="KQJ81572">
    <property type="protein sequence ID" value="KQJ81572"/>
    <property type="gene ID" value="BRADI_5g01470v3"/>
</dbReference>
<dbReference type="PANTHER" id="PTHR33377">
    <property type="entry name" value="OS10G0134700 PROTEIN-RELATED"/>
    <property type="match status" value="1"/>
</dbReference>
<name>A0A0Q3E5U0_BRADI</name>
<proteinExistence type="predicted"/>
<dbReference type="SUPFAM" id="SSF52540">
    <property type="entry name" value="P-loop containing nucleoside triphosphate hydrolases"/>
    <property type="match status" value="1"/>
</dbReference>
<dbReference type="InterPro" id="IPR027417">
    <property type="entry name" value="P-loop_NTPase"/>
</dbReference>
<dbReference type="Proteomes" id="UP000008810">
    <property type="component" value="Chromosome 5"/>
</dbReference>
<reference evidence="2" key="3">
    <citation type="submission" date="2018-08" db="UniProtKB">
        <authorList>
            <consortium name="EnsemblPlants"/>
        </authorList>
    </citation>
    <scope>IDENTIFICATION</scope>
    <source>
        <strain evidence="2">cv. Bd21</strain>
    </source>
</reference>
<gene>
    <name evidence="1" type="ORF">BRADI_5g01470v3</name>
</gene>
<dbReference type="InParanoid" id="A0A0Q3E5U0"/>
<reference evidence="1" key="2">
    <citation type="submission" date="2017-06" db="EMBL/GenBank/DDBJ databases">
        <title>WGS assembly of Brachypodium distachyon.</title>
        <authorList>
            <consortium name="The International Brachypodium Initiative"/>
            <person name="Lucas S."/>
            <person name="Harmon-Smith M."/>
            <person name="Lail K."/>
            <person name="Tice H."/>
            <person name="Grimwood J."/>
            <person name="Bruce D."/>
            <person name="Barry K."/>
            <person name="Shu S."/>
            <person name="Lindquist E."/>
            <person name="Wang M."/>
            <person name="Pitluck S."/>
            <person name="Vogel J.P."/>
            <person name="Garvin D.F."/>
            <person name="Mockler T.C."/>
            <person name="Schmutz J."/>
            <person name="Rokhsar D."/>
            <person name="Bevan M.W."/>
        </authorList>
    </citation>
    <scope>NUCLEOTIDE SEQUENCE</scope>
    <source>
        <strain evidence="1">Bd21</strain>
    </source>
</reference>
<evidence type="ECO:0000313" key="1">
    <source>
        <dbReference type="EMBL" id="KQJ81572.2"/>
    </source>
</evidence>
<protein>
    <recommendedName>
        <fullName evidence="4">Rx N-terminal domain-containing protein</fullName>
    </recommendedName>
</protein>
<dbReference type="EMBL" id="CM000884">
    <property type="protein sequence ID" value="KQJ81572.2"/>
    <property type="molecule type" value="Genomic_DNA"/>
</dbReference>
<evidence type="ECO:0000313" key="2">
    <source>
        <dbReference type="EnsemblPlants" id="KQJ81572"/>
    </source>
</evidence>